<dbReference type="InterPro" id="IPR003156">
    <property type="entry name" value="DHHA1_dom"/>
</dbReference>
<dbReference type="InterPro" id="IPR038763">
    <property type="entry name" value="DHH_sf"/>
</dbReference>
<dbReference type="Proteomes" id="UP000824132">
    <property type="component" value="Unassembled WGS sequence"/>
</dbReference>
<dbReference type="GO" id="GO:0006281">
    <property type="term" value="P:DNA repair"/>
    <property type="evidence" value="ECO:0007669"/>
    <property type="project" value="InterPro"/>
</dbReference>
<organism evidence="9 10">
    <name type="scientific">Candidatus Borkfalkia avistercoris</name>
    <dbReference type="NCBI Taxonomy" id="2838504"/>
    <lineage>
        <taxon>Bacteria</taxon>
        <taxon>Bacillati</taxon>
        <taxon>Bacillota</taxon>
        <taxon>Clostridia</taxon>
        <taxon>Christensenellales</taxon>
        <taxon>Christensenellaceae</taxon>
        <taxon>Candidatus Borkfalkia</taxon>
    </lineage>
</organism>
<gene>
    <name evidence="9" type="primary">recJ</name>
    <name evidence="9" type="ORF">H9727_00790</name>
</gene>
<dbReference type="Pfam" id="PF01368">
    <property type="entry name" value="DHH"/>
    <property type="match status" value="1"/>
</dbReference>
<dbReference type="EMBL" id="DXCL01000005">
    <property type="protein sequence ID" value="HIZ02803.1"/>
    <property type="molecule type" value="Genomic_DNA"/>
</dbReference>
<evidence type="ECO:0000313" key="10">
    <source>
        <dbReference type="Proteomes" id="UP000824132"/>
    </source>
</evidence>
<feature type="domain" description="RecJ OB" evidence="8">
    <location>
        <begin position="455"/>
        <end position="547"/>
    </location>
</feature>
<dbReference type="PANTHER" id="PTHR30255">
    <property type="entry name" value="SINGLE-STRANDED-DNA-SPECIFIC EXONUCLEASE RECJ"/>
    <property type="match status" value="1"/>
</dbReference>
<comment type="caution">
    <text evidence="9">The sequence shown here is derived from an EMBL/GenBank/DDBJ whole genome shotgun (WGS) entry which is preliminary data.</text>
</comment>
<proteinExistence type="inferred from homology"/>
<dbReference type="InterPro" id="IPR001667">
    <property type="entry name" value="DDH_dom"/>
</dbReference>
<evidence type="ECO:0000313" key="9">
    <source>
        <dbReference type="EMBL" id="HIZ02803.1"/>
    </source>
</evidence>
<reference evidence="9" key="1">
    <citation type="journal article" date="2021" name="PeerJ">
        <title>Extensive microbial diversity within the chicken gut microbiome revealed by metagenomics and culture.</title>
        <authorList>
            <person name="Gilroy R."/>
            <person name="Ravi A."/>
            <person name="Getino M."/>
            <person name="Pursley I."/>
            <person name="Horton D.L."/>
            <person name="Alikhan N.F."/>
            <person name="Baker D."/>
            <person name="Gharbi K."/>
            <person name="Hall N."/>
            <person name="Watson M."/>
            <person name="Adriaenssens E.M."/>
            <person name="Foster-Nyarko E."/>
            <person name="Jarju S."/>
            <person name="Secka A."/>
            <person name="Antonio M."/>
            <person name="Oren A."/>
            <person name="Chaudhuri R.R."/>
            <person name="La Ragione R."/>
            <person name="Hildebrand F."/>
            <person name="Pallen M.J."/>
        </authorList>
    </citation>
    <scope>NUCLEOTIDE SEQUENCE</scope>
    <source>
        <strain evidence="9">CHK187-5294</strain>
    </source>
</reference>
<dbReference type="Gene3D" id="3.90.1640.30">
    <property type="match status" value="1"/>
</dbReference>
<dbReference type="InterPro" id="IPR041122">
    <property type="entry name" value="RecJ_OB"/>
</dbReference>
<keyword evidence="3" id="KW-0540">Nuclease</keyword>
<dbReference type="InterPro" id="IPR004610">
    <property type="entry name" value="RecJ"/>
</dbReference>
<keyword evidence="4" id="KW-0378">Hydrolase</keyword>
<keyword evidence="5 9" id="KW-0269">Exonuclease</keyword>
<dbReference type="Pfam" id="PF17768">
    <property type="entry name" value="RecJ_OB"/>
    <property type="match status" value="1"/>
</dbReference>
<dbReference type="NCBIfam" id="TIGR00644">
    <property type="entry name" value="recJ"/>
    <property type="match status" value="1"/>
</dbReference>
<feature type="domain" description="DHHA1" evidence="7">
    <location>
        <begin position="342"/>
        <end position="431"/>
    </location>
</feature>
<evidence type="ECO:0000259" key="8">
    <source>
        <dbReference type="Pfam" id="PF17768"/>
    </source>
</evidence>
<dbReference type="Pfam" id="PF02272">
    <property type="entry name" value="DHHA1"/>
    <property type="match status" value="1"/>
</dbReference>
<dbReference type="AlphaFoldDB" id="A0A9D2A5U1"/>
<evidence type="ECO:0000259" key="7">
    <source>
        <dbReference type="Pfam" id="PF02272"/>
    </source>
</evidence>
<evidence type="ECO:0000256" key="4">
    <source>
        <dbReference type="ARBA" id="ARBA00022801"/>
    </source>
</evidence>
<comment type="similarity">
    <text evidence="1">Belongs to the RecJ family.</text>
</comment>
<reference evidence="9" key="2">
    <citation type="submission" date="2021-04" db="EMBL/GenBank/DDBJ databases">
        <authorList>
            <person name="Gilroy R."/>
        </authorList>
    </citation>
    <scope>NUCLEOTIDE SEQUENCE</scope>
    <source>
        <strain evidence="9">CHK187-5294</strain>
    </source>
</reference>
<feature type="domain" description="DDH" evidence="6">
    <location>
        <begin position="83"/>
        <end position="224"/>
    </location>
</feature>
<evidence type="ECO:0000256" key="5">
    <source>
        <dbReference type="ARBA" id="ARBA00022839"/>
    </source>
</evidence>
<dbReference type="InterPro" id="IPR051673">
    <property type="entry name" value="SSDNA_exonuclease_RecJ"/>
</dbReference>
<dbReference type="SUPFAM" id="SSF64182">
    <property type="entry name" value="DHH phosphoesterases"/>
    <property type="match status" value="1"/>
</dbReference>
<dbReference type="GO" id="GO:0003676">
    <property type="term" value="F:nucleic acid binding"/>
    <property type="evidence" value="ECO:0007669"/>
    <property type="project" value="InterPro"/>
</dbReference>
<dbReference type="GO" id="GO:0008409">
    <property type="term" value="F:5'-3' exonuclease activity"/>
    <property type="evidence" value="ECO:0007669"/>
    <property type="project" value="InterPro"/>
</dbReference>
<accession>A0A9D2A5U1</accession>
<evidence type="ECO:0000256" key="1">
    <source>
        <dbReference type="ARBA" id="ARBA00005915"/>
    </source>
</evidence>
<evidence type="ECO:0000256" key="3">
    <source>
        <dbReference type="ARBA" id="ARBA00022722"/>
    </source>
</evidence>
<evidence type="ECO:0000259" key="6">
    <source>
        <dbReference type="Pfam" id="PF01368"/>
    </source>
</evidence>
<dbReference type="Gene3D" id="3.10.310.30">
    <property type="match status" value="1"/>
</dbReference>
<sequence>MKKIAEECVLSEEQQNSAKRLAAACGISELTARILFSRGIETPEDAARFLSPSKKHFLSPFLMRGMKELAAALAEAKNRGDTVVVFGDYDADGVCASSILVSALREFGVHCAAYIPERTEGYGMNEAALQKLIDEHAPALIVTVDCGISNKQEVEYIKSRGVMPIVTDHHELPDELPDCVIVNPKLKDDYPYDNLCGAGVAFKIACALLGERAYALLDLAAIATVADSVPLTGENRDIVYEGLRLINRKPRPAVKYLLATKKDEASAQTLAFTIAPRINAAGRMGDANSALRLFTSENAEEVYELACRLNAYNMERQQVCDEVYKSAKEKIAREECAYDSAILLYDEGWSAGLVGIVAAKISEEFNRPAILFVKNGDILKGSARTIDNINIYEALKNCSEYIEEFGGHSQAAGVKVREENFPAFKRALCALLDCSYTREDFIPTVYVAADIDFRLDLQLAKELERLEPCGVGNRKPLFSLSVGSVRAKPLKEGSPHIAVKADEAELIWFGGAKAAPLLEADIDKKLVFECDVSRFRGEEYVRGIVKDMICGQKQGELSRRYIFRNNLLRLTGTPARVAPVRMTAEQIKEEIAARRAACSYGLLLAASEGVPAIFRESVAGLDEDMFSLASSNVGNAVLISPAGDTDLAYYREVIFLDTPADFNIPALEGKKVLVNGELCGYNSIARLDVARDTLGEIYREIRKLPSAENSVALAEMLPAYPAEEVIFAAEVFAELGLLRFENGGIAFPKGKRSELGLSALYRAVCALKER</sequence>
<name>A0A9D2A5U1_9FIRM</name>
<dbReference type="PANTHER" id="PTHR30255:SF2">
    <property type="entry name" value="SINGLE-STRANDED-DNA-SPECIFIC EXONUCLEASE RECJ"/>
    <property type="match status" value="1"/>
</dbReference>
<evidence type="ECO:0000256" key="2">
    <source>
        <dbReference type="ARBA" id="ARBA00019841"/>
    </source>
</evidence>
<dbReference type="GO" id="GO:0006310">
    <property type="term" value="P:DNA recombination"/>
    <property type="evidence" value="ECO:0007669"/>
    <property type="project" value="InterPro"/>
</dbReference>
<protein>
    <recommendedName>
        <fullName evidence="2">Single-stranded-DNA-specific exonuclease RecJ</fullName>
    </recommendedName>
</protein>